<evidence type="ECO:0000313" key="5">
    <source>
        <dbReference type="Proteomes" id="UP001165143"/>
    </source>
</evidence>
<evidence type="ECO:0000256" key="2">
    <source>
        <dbReference type="ARBA" id="ARBA00023172"/>
    </source>
</evidence>
<feature type="domain" description="Resolvase/invertase-type recombinase catalytic" evidence="3">
    <location>
        <begin position="10"/>
        <end position="156"/>
    </location>
</feature>
<keyword evidence="2" id="KW-0233">DNA recombination</keyword>
<evidence type="ECO:0000259" key="3">
    <source>
        <dbReference type="PROSITE" id="PS51736"/>
    </source>
</evidence>
<dbReference type="OrthoDB" id="4500247at2"/>
<organism evidence="4 5">
    <name type="scientific">Kitasatospora phosalacinea</name>
    <dbReference type="NCBI Taxonomy" id="2065"/>
    <lineage>
        <taxon>Bacteria</taxon>
        <taxon>Bacillati</taxon>
        <taxon>Actinomycetota</taxon>
        <taxon>Actinomycetes</taxon>
        <taxon>Kitasatosporales</taxon>
        <taxon>Streptomycetaceae</taxon>
        <taxon>Kitasatospora</taxon>
    </lineage>
</organism>
<dbReference type="GO" id="GO:0000150">
    <property type="term" value="F:DNA strand exchange activity"/>
    <property type="evidence" value="ECO:0007669"/>
    <property type="project" value="InterPro"/>
</dbReference>
<dbReference type="AlphaFoldDB" id="A0A9W6PNK9"/>
<dbReference type="PROSITE" id="PS51736">
    <property type="entry name" value="RECOMBINASES_3"/>
    <property type="match status" value="1"/>
</dbReference>
<evidence type="ECO:0000256" key="1">
    <source>
        <dbReference type="ARBA" id="ARBA00023125"/>
    </source>
</evidence>
<dbReference type="GO" id="GO:0003677">
    <property type="term" value="F:DNA binding"/>
    <property type="evidence" value="ECO:0007669"/>
    <property type="project" value="UniProtKB-KW"/>
</dbReference>
<dbReference type="Pfam" id="PF00239">
    <property type="entry name" value="Resolvase"/>
    <property type="match status" value="1"/>
</dbReference>
<accession>A0A9W6PNK9</accession>
<protein>
    <recommendedName>
        <fullName evidence="3">Resolvase/invertase-type recombinase catalytic domain-containing protein</fullName>
    </recommendedName>
</protein>
<proteinExistence type="predicted"/>
<dbReference type="Proteomes" id="UP001165143">
    <property type="component" value="Unassembled WGS sequence"/>
</dbReference>
<dbReference type="CDD" id="cd00338">
    <property type="entry name" value="Ser_Recombinase"/>
    <property type="match status" value="1"/>
</dbReference>
<dbReference type="InterPro" id="IPR036162">
    <property type="entry name" value="Resolvase-like_N_sf"/>
</dbReference>
<dbReference type="InterPro" id="IPR006119">
    <property type="entry name" value="Resolv_N"/>
</dbReference>
<comment type="caution">
    <text evidence="4">The sequence shown here is derived from an EMBL/GenBank/DDBJ whole genome shotgun (WGS) entry which is preliminary data.</text>
</comment>
<dbReference type="PANTHER" id="PTHR30461:SF2">
    <property type="entry name" value="SERINE RECOMBINASE PINE-RELATED"/>
    <property type="match status" value="1"/>
</dbReference>
<sequence>MSANLRTRRRALIYIRVSIARTEMISPELQEHQCRGLANREGMDLLEEPLVDLGKSGRNFGDRQIAEIIAMAERHEFDVLILWVWSRFGRNTLESLKNLDRLTELGIEVRAAKEDFDGRTVIGRFAIRQMLNIAELFSDQQSETWKETVASRRRRGLPHANQGRFGYYRCDTCPPKRQGEPLETCPSCKAGVLKVDKFFGPLLDE</sequence>
<dbReference type="RefSeq" id="WP_081973698.1">
    <property type="nucleotide sequence ID" value="NZ_BSRX01000048.1"/>
</dbReference>
<dbReference type="SMART" id="SM00857">
    <property type="entry name" value="Resolvase"/>
    <property type="match status" value="1"/>
</dbReference>
<gene>
    <name evidence="4" type="ORF">Kpho01_61550</name>
</gene>
<dbReference type="SUPFAM" id="SSF53041">
    <property type="entry name" value="Resolvase-like"/>
    <property type="match status" value="1"/>
</dbReference>
<dbReference type="InterPro" id="IPR050639">
    <property type="entry name" value="SSR_resolvase"/>
</dbReference>
<keyword evidence="1" id="KW-0238">DNA-binding</keyword>
<evidence type="ECO:0000313" key="4">
    <source>
        <dbReference type="EMBL" id="GLW58144.1"/>
    </source>
</evidence>
<dbReference type="Gene3D" id="3.40.50.1390">
    <property type="entry name" value="Resolvase, N-terminal catalytic domain"/>
    <property type="match status" value="1"/>
</dbReference>
<name>A0A9W6PNK9_9ACTN</name>
<dbReference type="PANTHER" id="PTHR30461">
    <property type="entry name" value="DNA-INVERTASE FROM LAMBDOID PROPHAGE"/>
    <property type="match status" value="1"/>
</dbReference>
<reference evidence="4" key="1">
    <citation type="submission" date="2023-02" db="EMBL/GenBank/DDBJ databases">
        <title>Kitasatospora phosalacinea NBRC 14362.</title>
        <authorList>
            <person name="Ichikawa N."/>
            <person name="Sato H."/>
            <person name="Tonouchi N."/>
        </authorList>
    </citation>
    <scope>NUCLEOTIDE SEQUENCE</scope>
    <source>
        <strain evidence="4">NBRC 14362</strain>
    </source>
</reference>
<dbReference type="EMBL" id="BSRX01000048">
    <property type="protein sequence ID" value="GLW58144.1"/>
    <property type="molecule type" value="Genomic_DNA"/>
</dbReference>